<organism evidence="9 10">
    <name type="scientific">Folsomia candida</name>
    <name type="common">Springtail</name>
    <dbReference type="NCBI Taxonomy" id="158441"/>
    <lineage>
        <taxon>Eukaryota</taxon>
        <taxon>Metazoa</taxon>
        <taxon>Ecdysozoa</taxon>
        <taxon>Arthropoda</taxon>
        <taxon>Hexapoda</taxon>
        <taxon>Collembola</taxon>
        <taxon>Entomobryomorpha</taxon>
        <taxon>Isotomoidea</taxon>
        <taxon>Isotomidae</taxon>
        <taxon>Proisotominae</taxon>
        <taxon>Folsomia</taxon>
    </lineage>
</organism>
<reference evidence="9 10" key="1">
    <citation type="submission" date="2015-12" db="EMBL/GenBank/DDBJ databases">
        <title>The genome of Folsomia candida.</title>
        <authorList>
            <person name="Faddeeva A."/>
            <person name="Derks M.F."/>
            <person name="Anvar Y."/>
            <person name="Smit S."/>
            <person name="Van Straalen N."/>
            <person name="Roelofs D."/>
        </authorList>
    </citation>
    <scope>NUCLEOTIDE SEQUENCE [LARGE SCALE GENOMIC DNA]</scope>
    <source>
        <strain evidence="9 10">VU population</strain>
        <tissue evidence="9">Whole body</tissue>
    </source>
</reference>
<sequence>MCLKQMDTHIFITQYYIFTALCLFNLTAALSHNSRSFLHISNFFDDCNLHFIQQRGPLNSTPPKYQYFEAVRSHNYYTPLTLHERPVKIMDAVDDFDIVYPPRVLRSNRIGITFLNLIQIKDSERNESFAFPHEQLLNAIRETSPGYAFVTVKFPVVWEFYESYWTASSPSILVFYDLSNPSRIIIPCIACRSEEGSWETKHISSLPSINYLWDAINTKDLQEGCMLTFGRRNPREICGFIDDDDMPAGVVGRIDLGTILEVDFVKEIIFFNYEIYDVELPGFDFVVITQFPRAVNSILGVFTPFNAAIWWSILTSCVCISIILQFEDIGQPNNFDVLRSIKDYVTVQSLLFGQSLADEVLKNVKHKRISRPLWAVWFLACYVLMENLYQGSIYSDLTVRVPPTVPKTFEDLIAADLTIITSTPIYMINQFTGRVATPSLLNQSMILDILKKNVDKRFDKWEENLDAKIIYINRDIEYVIPFVKNISNFLPFRLTENSSWIDTKETFAIMDSVKDLQLWTEVLNIFGKRLVMLSKAGDSSFRYSSVTSGYQNFISPKIKSSLQHMTQSGILARYNILDKTMAKLRYEEKIEQEDQSKFGVKLGTKVTGAAVAGFKSGLNKDESLGALLHVLALCSIVVLVATIVLVCEKLVWYEKVRKERIRKRIELRRDAFTRIKVMGTSPLFKEFLTSD</sequence>
<comment type="caution">
    <text evidence="9">The sequence shown here is derived from an EMBL/GenBank/DDBJ whole genome shotgun (WGS) entry which is preliminary data.</text>
</comment>
<keyword evidence="4 8" id="KW-1133">Transmembrane helix</keyword>
<keyword evidence="6" id="KW-0675">Receptor</keyword>
<evidence type="ECO:0000256" key="7">
    <source>
        <dbReference type="ARBA" id="ARBA00023180"/>
    </source>
</evidence>
<protein>
    <submittedName>
        <fullName evidence="9">Uncharacterized protein</fullName>
    </submittedName>
</protein>
<comment type="subcellular location">
    <subcellularLocation>
        <location evidence="1">Cell membrane</location>
        <topology evidence="1">Multi-pass membrane protein</topology>
    </subcellularLocation>
</comment>
<evidence type="ECO:0000256" key="3">
    <source>
        <dbReference type="ARBA" id="ARBA00022692"/>
    </source>
</evidence>
<gene>
    <name evidence="9" type="ORF">Fcan01_25255</name>
</gene>
<evidence type="ECO:0000256" key="6">
    <source>
        <dbReference type="ARBA" id="ARBA00023170"/>
    </source>
</evidence>
<keyword evidence="7" id="KW-0325">Glycoprotein</keyword>
<evidence type="ECO:0000256" key="5">
    <source>
        <dbReference type="ARBA" id="ARBA00023136"/>
    </source>
</evidence>
<evidence type="ECO:0000313" key="10">
    <source>
        <dbReference type="Proteomes" id="UP000198287"/>
    </source>
</evidence>
<dbReference type="PANTHER" id="PTHR42643">
    <property type="entry name" value="IONOTROPIC RECEPTOR 20A-RELATED"/>
    <property type="match status" value="1"/>
</dbReference>
<proteinExistence type="predicted"/>
<dbReference type="InterPro" id="IPR052192">
    <property type="entry name" value="Insect_Ionotropic_Sensory_Rcpt"/>
</dbReference>
<dbReference type="PANTHER" id="PTHR42643:SF24">
    <property type="entry name" value="IONOTROPIC RECEPTOR 60A"/>
    <property type="match status" value="1"/>
</dbReference>
<keyword evidence="3 8" id="KW-0812">Transmembrane</keyword>
<evidence type="ECO:0000256" key="4">
    <source>
        <dbReference type="ARBA" id="ARBA00022989"/>
    </source>
</evidence>
<dbReference type="GO" id="GO:0005886">
    <property type="term" value="C:plasma membrane"/>
    <property type="evidence" value="ECO:0007669"/>
    <property type="project" value="UniProtKB-SubCell"/>
</dbReference>
<evidence type="ECO:0000256" key="2">
    <source>
        <dbReference type="ARBA" id="ARBA00022475"/>
    </source>
</evidence>
<evidence type="ECO:0000256" key="8">
    <source>
        <dbReference type="SAM" id="Phobius"/>
    </source>
</evidence>
<dbReference type="AlphaFoldDB" id="A0A226D5H5"/>
<keyword evidence="10" id="KW-1185">Reference proteome</keyword>
<feature type="transmembrane region" description="Helical" evidence="8">
    <location>
        <begin position="626"/>
        <end position="652"/>
    </location>
</feature>
<keyword evidence="2" id="KW-1003">Cell membrane</keyword>
<feature type="transmembrane region" description="Helical" evidence="8">
    <location>
        <begin position="12"/>
        <end position="31"/>
    </location>
</feature>
<dbReference type="EMBL" id="LNIX01000036">
    <property type="protein sequence ID" value="OXA39997.1"/>
    <property type="molecule type" value="Genomic_DNA"/>
</dbReference>
<accession>A0A226D5H5</accession>
<dbReference type="Proteomes" id="UP000198287">
    <property type="component" value="Unassembled WGS sequence"/>
</dbReference>
<keyword evidence="5 8" id="KW-0472">Membrane</keyword>
<evidence type="ECO:0000256" key="1">
    <source>
        <dbReference type="ARBA" id="ARBA00004651"/>
    </source>
</evidence>
<evidence type="ECO:0000313" key="9">
    <source>
        <dbReference type="EMBL" id="OXA39997.1"/>
    </source>
</evidence>
<name>A0A226D5H5_FOLCA</name>